<evidence type="ECO:0000313" key="2">
    <source>
        <dbReference type="Proteomes" id="UP001163321"/>
    </source>
</evidence>
<gene>
    <name evidence="1" type="ORF">PsorP6_010196</name>
</gene>
<dbReference type="Proteomes" id="UP001163321">
    <property type="component" value="Chromosome 6"/>
</dbReference>
<proteinExistence type="predicted"/>
<evidence type="ECO:0000313" key="1">
    <source>
        <dbReference type="EMBL" id="KAI9909918.1"/>
    </source>
</evidence>
<keyword evidence="2" id="KW-1185">Reference proteome</keyword>
<dbReference type="EMBL" id="CM047585">
    <property type="protein sequence ID" value="KAI9909918.1"/>
    <property type="molecule type" value="Genomic_DNA"/>
</dbReference>
<accession>A0ACC0VVZ9</accession>
<sequence>MLDSDNGINYGEAEVSYSESSNGGGGGFVEGVYGHSSYHNIKTQVRTGNDQVDEMELVAGGVRRTADPPAWTDDVRVADDERLIEVPGLPGLPVQAGRNVSRNSGHPSRKGTPQPKSVTTTTSAAPRQCGLTSTPTLKNDTTFTSNAACTRNRIGSAAGETTASAKQLGSVAVGMVTNQEERWVAETNERRIIREEAARREDRRLKE</sequence>
<protein>
    <submittedName>
        <fullName evidence="1">Uncharacterized protein</fullName>
    </submittedName>
</protein>
<reference evidence="1 2" key="1">
    <citation type="journal article" date="2022" name="bioRxiv">
        <title>The genome of the oomycete Peronosclerospora sorghi, a cosmopolitan pathogen of maize and sorghum, is inflated with dispersed pseudogenes.</title>
        <authorList>
            <person name="Fletcher K."/>
            <person name="Martin F."/>
            <person name="Isakeit T."/>
            <person name="Cavanaugh K."/>
            <person name="Magill C."/>
            <person name="Michelmore R."/>
        </authorList>
    </citation>
    <scope>NUCLEOTIDE SEQUENCE [LARGE SCALE GENOMIC DNA]</scope>
    <source>
        <strain evidence="1">P6</strain>
    </source>
</reference>
<organism evidence="1 2">
    <name type="scientific">Peronosclerospora sorghi</name>
    <dbReference type="NCBI Taxonomy" id="230839"/>
    <lineage>
        <taxon>Eukaryota</taxon>
        <taxon>Sar</taxon>
        <taxon>Stramenopiles</taxon>
        <taxon>Oomycota</taxon>
        <taxon>Peronosporomycetes</taxon>
        <taxon>Peronosporales</taxon>
        <taxon>Peronosporaceae</taxon>
        <taxon>Peronosclerospora</taxon>
    </lineage>
</organism>
<name>A0ACC0VVZ9_9STRA</name>
<comment type="caution">
    <text evidence="1">The sequence shown here is derived from an EMBL/GenBank/DDBJ whole genome shotgun (WGS) entry which is preliminary data.</text>
</comment>